<evidence type="ECO:0000256" key="1">
    <source>
        <dbReference type="ARBA" id="ARBA00008694"/>
    </source>
</evidence>
<dbReference type="InterPro" id="IPR016181">
    <property type="entry name" value="Acyl_CoA_acyltransferase"/>
</dbReference>
<gene>
    <name evidence="6" type="primary">SAT1</name>
    <name evidence="6" type="ORF">BLAG_LOCUS7101</name>
</gene>
<reference evidence="6" key="1">
    <citation type="submission" date="2022-01" db="EMBL/GenBank/DDBJ databases">
        <authorList>
            <person name="Braso-Vives M."/>
        </authorList>
    </citation>
    <scope>NUCLEOTIDE SEQUENCE</scope>
</reference>
<evidence type="ECO:0000313" key="7">
    <source>
        <dbReference type="Proteomes" id="UP000838412"/>
    </source>
</evidence>
<evidence type="ECO:0000313" key="6">
    <source>
        <dbReference type="EMBL" id="CAH1244467.1"/>
    </source>
</evidence>
<dbReference type="CDD" id="cd04301">
    <property type="entry name" value="NAT_SF"/>
    <property type="match status" value="1"/>
</dbReference>
<dbReference type="Proteomes" id="UP000838412">
    <property type="component" value="Chromosome 14"/>
</dbReference>
<feature type="domain" description="N-acetyltransferase" evidence="5">
    <location>
        <begin position="14"/>
        <end position="209"/>
    </location>
</feature>
<name>A0A8J9YYY7_BRALA</name>
<keyword evidence="7" id="KW-1185">Reference proteome</keyword>
<dbReference type="OrthoDB" id="7305308at2759"/>
<dbReference type="PANTHER" id="PTHR10545">
    <property type="entry name" value="DIAMINE N-ACETYLTRANSFERASE"/>
    <property type="match status" value="1"/>
</dbReference>
<dbReference type="InterPro" id="IPR000182">
    <property type="entry name" value="GNAT_dom"/>
</dbReference>
<evidence type="ECO:0000256" key="4">
    <source>
        <dbReference type="SAM" id="Phobius"/>
    </source>
</evidence>
<keyword evidence="4" id="KW-1133">Transmembrane helix</keyword>
<dbReference type="Pfam" id="PF00583">
    <property type="entry name" value="Acetyltransf_1"/>
    <property type="match status" value="1"/>
</dbReference>
<proteinExistence type="inferred from homology"/>
<keyword evidence="2" id="KW-0808">Transferase</keyword>
<keyword evidence="4" id="KW-0812">Transmembrane</keyword>
<keyword evidence="4" id="KW-0472">Membrane</keyword>
<accession>A0A8J9YYY7</accession>
<organism evidence="6 7">
    <name type="scientific">Branchiostoma lanceolatum</name>
    <name type="common">Common lancelet</name>
    <name type="synonym">Amphioxus lanceolatum</name>
    <dbReference type="NCBI Taxonomy" id="7740"/>
    <lineage>
        <taxon>Eukaryota</taxon>
        <taxon>Metazoa</taxon>
        <taxon>Chordata</taxon>
        <taxon>Cephalochordata</taxon>
        <taxon>Leptocardii</taxon>
        <taxon>Amphioxiformes</taxon>
        <taxon>Branchiostomatidae</taxon>
        <taxon>Branchiostoma</taxon>
    </lineage>
</organism>
<comment type="similarity">
    <text evidence="1">Belongs to the acetyltransferase family.</text>
</comment>
<evidence type="ECO:0000256" key="3">
    <source>
        <dbReference type="ARBA" id="ARBA00023315"/>
    </source>
</evidence>
<evidence type="ECO:0000256" key="2">
    <source>
        <dbReference type="ARBA" id="ARBA00022679"/>
    </source>
</evidence>
<dbReference type="SUPFAM" id="SSF55729">
    <property type="entry name" value="Acyl-CoA N-acyltransferases (Nat)"/>
    <property type="match status" value="2"/>
</dbReference>
<protein>
    <submittedName>
        <fullName evidence="6">SAT1 protein</fullName>
    </submittedName>
</protein>
<dbReference type="PROSITE" id="PS51186">
    <property type="entry name" value="GNAT"/>
    <property type="match status" value="1"/>
</dbReference>
<evidence type="ECO:0000259" key="5">
    <source>
        <dbReference type="PROSITE" id="PS51186"/>
    </source>
</evidence>
<dbReference type="GO" id="GO:0008080">
    <property type="term" value="F:N-acetyltransferase activity"/>
    <property type="evidence" value="ECO:0007669"/>
    <property type="project" value="TreeGrafter"/>
</dbReference>
<dbReference type="Gene3D" id="3.40.630.30">
    <property type="match status" value="2"/>
</dbReference>
<sequence>MSEQLQNGPSPPGYIIRKARPEDCGHIVTMIKELAEHDGLGHKVAITEDKLREDGFGDNPYFHCFVAETTPDSTTGTSVLAGYLMFFFMYDSYNGRFLYVEDFYVSPSQRESTQIVGYAMYFFMYCTFVGRVIFLEDFFVYPQFRGSGIGTELMKRVAQVGVETKCTKCEFIVHDENSSARRFYEKLGAVNSTVEGEWRRFFWYKFDMSSMEKLASR</sequence>
<dbReference type="PANTHER" id="PTHR10545:SF29">
    <property type="entry name" value="GH14572P-RELATED"/>
    <property type="match status" value="1"/>
</dbReference>
<dbReference type="InterPro" id="IPR051016">
    <property type="entry name" value="Diverse_Substrate_AcTransf"/>
</dbReference>
<dbReference type="AlphaFoldDB" id="A0A8J9YYY7"/>
<dbReference type="EMBL" id="OV696699">
    <property type="protein sequence ID" value="CAH1244467.1"/>
    <property type="molecule type" value="Genomic_DNA"/>
</dbReference>
<feature type="transmembrane region" description="Helical" evidence="4">
    <location>
        <begin position="115"/>
        <end position="135"/>
    </location>
</feature>
<keyword evidence="3" id="KW-0012">Acyltransferase</keyword>